<feature type="region of interest" description="Disordered" evidence="1">
    <location>
        <begin position="65"/>
        <end position="115"/>
    </location>
</feature>
<organism evidence="3 4">
    <name type="scientific">Plantactinospora solaniradicis</name>
    <dbReference type="NCBI Taxonomy" id="1723736"/>
    <lineage>
        <taxon>Bacteria</taxon>
        <taxon>Bacillati</taxon>
        <taxon>Actinomycetota</taxon>
        <taxon>Actinomycetes</taxon>
        <taxon>Micromonosporales</taxon>
        <taxon>Micromonosporaceae</taxon>
        <taxon>Plantactinospora</taxon>
    </lineage>
</organism>
<gene>
    <name evidence="3" type="ORF">ACFP2T_26415</name>
</gene>
<keyword evidence="2" id="KW-0812">Transmembrane</keyword>
<dbReference type="Proteomes" id="UP001596203">
    <property type="component" value="Unassembled WGS sequence"/>
</dbReference>
<dbReference type="RefSeq" id="WP_377425945.1">
    <property type="nucleotide sequence ID" value="NZ_JBHSPR010000020.1"/>
</dbReference>
<feature type="transmembrane region" description="Helical" evidence="2">
    <location>
        <begin position="41"/>
        <end position="61"/>
    </location>
</feature>
<dbReference type="EMBL" id="JBHSPR010000020">
    <property type="protein sequence ID" value="MFC6019728.1"/>
    <property type="molecule type" value="Genomic_DNA"/>
</dbReference>
<name>A0ABW1KFZ9_9ACTN</name>
<feature type="compositionally biased region" description="Low complexity" evidence="1">
    <location>
        <begin position="96"/>
        <end position="106"/>
    </location>
</feature>
<keyword evidence="4" id="KW-1185">Reference proteome</keyword>
<evidence type="ECO:0000256" key="2">
    <source>
        <dbReference type="SAM" id="Phobius"/>
    </source>
</evidence>
<reference evidence="4" key="1">
    <citation type="journal article" date="2019" name="Int. J. Syst. Evol. Microbiol.">
        <title>The Global Catalogue of Microorganisms (GCM) 10K type strain sequencing project: providing services to taxonomists for standard genome sequencing and annotation.</title>
        <authorList>
            <consortium name="The Broad Institute Genomics Platform"/>
            <consortium name="The Broad Institute Genome Sequencing Center for Infectious Disease"/>
            <person name="Wu L."/>
            <person name="Ma J."/>
        </authorList>
    </citation>
    <scope>NUCLEOTIDE SEQUENCE [LARGE SCALE GENOMIC DNA]</scope>
    <source>
        <strain evidence="4">ZS-35-S2</strain>
    </source>
</reference>
<accession>A0ABW1KFZ9</accession>
<comment type="caution">
    <text evidence="3">The sequence shown here is derived from an EMBL/GenBank/DDBJ whole genome shotgun (WGS) entry which is preliminary data.</text>
</comment>
<keyword evidence="2" id="KW-1133">Transmembrane helix</keyword>
<proteinExistence type="predicted"/>
<evidence type="ECO:0000313" key="4">
    <source>
        <dbReference type="Proteomes" id="UP001596203"/>
    </source>
</evidence>
<protein>
    <submittedName>
        <fullName evidence="3">Uncharacterized protein</fullName>
    </submittedName>
</protein>
<feature type="compositionally biased region" description="Pro residues" evidence="1">
    <location>
        <begin position="80"/>
        <end position="95"/>
    </location>
</feature>
<evidence type="ECO:0000256" key="1">
    <source>
        <dbReference type="SAM" id="MobiDB-lite"/>
    </source>
</evidence>
<evidence type="ECO:0000313" key="3">
    <source>
        <dbReference type="EMBL" id="MFC6019728.1"/>
    </source>
</evidence>
<keyword evidence="2" id="KW-0472">Membrane</keyword>
<sequence length="192" mass="20451">MTDNLGSLRQAMSDLAEHGGSADMYERSLHKSRQVQRRARVATAATAAVAVFAIGGAVALGTANRPSPPAPGATQTPSPSIAPTPAVPSRTPPSSPHSSTRTSNRPRYPDCPSATTLEKLADLPKDWRFVPSRVKCWKNWATADAEGPTAGDGVYLFQYKAGTGWRYHSQGSGFYCEDLGITSGNPPFCEMN</sequence>